<evidence type="ECO:0000256" key="4">
    <source>
        <dbReference type="SAM" id="Phobius"/>
    </source>
</evidence>
<proteinExistence type="predicted"/>
<dbReference type="AlphaFoldDB" id="A0A927MSG7"/>
<sequence>MAGGVVAWGGNQSGQLGIGNNQNVPVAEVVQIPDGTIITAIAAGDAHSLALTSTGRVLAWGSNGEGELGNPTAGPTSDLPVEVALPQGVNVIAIAAGGEHSLAVTSTGGMFAWGSNGFGELGIGTSGSPHSTPVAVHLPAGTAVTSAAAGESHSVARTATGRVLAWGSNEMNQLGNGTSDDADVPVPVALPAGTTVTAVASGAFANHTLAVTSAGNVLAWGSNTNGQLGIGNTISPDFPTQTLLPAGTTATTVAAGADHSVAGTATGGALAWGDNSAGEAGNGTTSDAVQTPVPVSLPGNTILTDVAAGGSHDLAVASPSAVPGPDTGDGTAAATGAGRGTILGAGLLALALAVGVASAIRSGRRHRTAPARAPGSQTT</sequence>
<dbReference type="InterPro" id="IPR009091">
    <property type="entry name" value="RCC1/BLIP-II"/>
</dbReference>
<organism evidence="6 7">
    <name type="scientific">Actinopolymorpha pittospori</name>
    <dbReference type="NCBI Taxonomy" id="648752"/>
    <lineage>
        <taxon>Bacteria</taxon>
        <taxon>Bacillati</taxon>
        <taxon>Actinomycetota</taxon>
        <taxon>Actinomycetes</taxon>
        <taxon>Propionibacteriales</taxon>
        <taxon>Actinopolymorphaceae</taxon>
        <taxon>Actinopolymorpha</taxon>
    </lineage>
</organism>
<evidence type="ECO:0000313" key="7">
    <source>
        <dbReference type="Proteomes" id="UP000638648"/>
    </source>
</evidence>
<dbReference type="InterPro" id="IPR000408">
    <property type="entry name" value="Reg_chr_condens"/>
</dbReference>
<dbReference type="PRINTS" id="PR00633">
    <property type="entry name" value="RCCNDNSATION"/>
</dbReference>
<protein>
    <submittedName>
        <fullName evidence="6">Alpha-tubulin suppressor-like RCC1 family protein</fullName>
    </submittedName>
</protein>
<dbReference type="PROSITE" id="PS00626">
    <property type="entry name" value="RCC1_2"/>
    <property type="match status" value="1"/>
</dbReference>
<feature type="domain" description="RCC1-like" evidence="5">
    <location>
        <begin position="5"/>
        <end position="314"/>
    </location>
</feature>
<evidence type="ECO:0000313" key="6">
    <source>
        <dbReference type="EMBL" id="MBE1605501.1"/>
    </source>
</evidence>
<dbReference type="PROSITE" id="PS50012">
    <property type="entry name" value="RCC1_3"/>
    <property type="match status" value="6"/>
</dbReference>
<keyword evidence="7" id="KW-1185">Reference proteome</keyword>
<reference evidence="6" key="1">
    <citation type="submission" date="2020-10" db="EMBL/GenBank/DDBJ databases">
        <title>Sequencing the genomes of 1000 actinobacteria strains.</title>
        <authorList>
            <person name="Klenk H.-P."/>
        </authorList>
    </citation>
    <scope>NUCLEOTIDE SEQUENCE</scope>
    <source>
        <strain evidence="6">DSM 45354</strain>
    </source>
</reference>
<keyword evidence="2" id="KW-0677">Repeat</keyword>
<evidence type="ECO:0000256" key="3">
    <source>
        <dbReference type="SAM" id="MobiDB-lite"/>
    </source>
</evidence>
<feature type="compositionally biased region" description="Low complexity" evidence="3">
    <location>
        <begin position="323"/>
        <end position="333"/>
    </location>
</feature>
<gene>
    <name evidence="6" type="ORF">HEB94_002349</name>
</gene>
<evidence type="ECO:0000256" key="1">
    <source>
        <dbReference type="ARBA" id="ARBA00022658"/>
    </source>
</evidence>
<dbReference type="Gene3D" id="2.130.10.30">
    <property type="entry name" value="Regulator of chromosome condensation 1/beta-lactamase-inhibitor protein II"/>
    <property type="match status" value="2"/>
</dbReference>
<keyword evidence="4" id="KW-1133">Transmembrane helix</keyword>
<dbReference type="GO" id="GO:0005085">
    <property type="term" value="F:guanyl-nucleotide exchange factor activity"/>
    <property type="evidence" value="ECO:0007669"/>
    <property type="project" value="TreeGrafter"/>
</dbReference>
<accession>A0A927MSG7</accession>
<dbReference type="Proteomes" id="UP000638648">
    <property type="component" value="Unassembled WGS sequence"/>
</dbReference>
<keyword evidence="4" id="KW-0812">Transmembrane</keyword>
<dbReference type="PANTHER" id="PTHR45982:SF1">
    <property type="entry name" value="REGULATOR OF CHROMOSOME CONDENSATION"/>
    <property type="match status" value="1"/>
</dbReference>
<dbReference type="RefSeq" id="WP_192749834.1">
    <property type="nucleotide sequence ID" value="NZ_BAABJL010000006.1"/>
</dbReference>
<dbReference type="SUPFAM" id="SSF50985">
    <property type="entry name" value="RCC1/BLIP-II"/>
    <property type="match status" value="1"/>
</dbReference>
<dbReference type="PANTHER" id="PTHR45982">
    <property type="entry name" value="REGULATOR OF CHROMOSOME CONDENSATION"/>
    <property type="match status" value="1"/>
</dbReference>
<keyword evidence="1" id="KW-0344">Guanine-nucleotide releasing factor</keyword>
<dbReference type="InterPro" id="IPR051553">
    <property type="entry name" value="Ran_GTPase-activating"/>
</dbReference>
<dbReference type="Pfam" id="PF25390">
    <property type="entry name" value="WD40_RLD"/>
    <property type="match status" value="1"/>
</dbReference>
<comment type="caution">
    <text evidence="6">The sequence shown here is derived from an EMBL/GenBank/DDBJ whole genome shotgun (WGS) entry which is preliminary data.</text>
</comment>
<dbReference type="GO" id="GO:0005737">
    <property type="term" value="C:cytoplasm"/>
    <property type="evidence" value="ECO:0007669"/>
    <property type="project" value="TreeGrafter"/>
</dbReference>
<keyword evidence="4" id="KW-0472">Membrane</keyword>
<feature type="transmembrane region" description="Helical" evidence="4">
    <location>
        <begin position="342"/>
        <end position="360"/>
    </location>
</feature>
<evidence type="ECO:0000259" key="5">
    <source>
        <dbReference type="Pfam" id="PF25390"/>
    </source>
</evidence>
<evidence type="ECO:0000256" key="2">
    <source>
        <dbReference type="ARBA" id="ARBA00022737"/>
    </source>
</evidence>
<name>A0A927MSG7_9ACTN</name>
<dbReference type="InterPro" id="IPR058923">
    <property type="entry name" value="RCC1-like_dom"/>
</dbReference>
<feature type="region of interest" description="Disordered" evidence="3">
    <location>
        <begin position="314"/>
        <end position="333"/>
    </location>
</feature>
<dbReference type="EMBL" id="JADBEM010000001">
    <property type="protein sequence ID" value="MBE1605501.1"/>
    <property type="molecule type" value="Genomic_DNA"/>
</dbReference>